<gene>
    <name evidence="2" type="ORF">AYL99_04592</name>
</gene>
<keyword evidence="3" id="KW-1185">Reference proteome</keyword>
<dbReference type="Proteomes" id="UP000078343">
    <property type="component" value="Unassembled WGS sequence"/>
</dbReference>
<evidence type="ECO:0000256" key="1">
    <source>
        <dbReference type="SAM" id="SignalP"/>
    </source>
</evidence>
<reference evidence="2 3" key="1">
    <citation type="submission" date="2016-04" db="EMBL/GenBank/DDBJ databases">
        <title>Draft genome of Fonsecaea erecta CBS 125763.</title>
        <authorList>
            <person name="Weiss V.A."/>
            <person name="Vicente V.A."/>
            <person name="Raittz R.T."/>
            <person name="Moreno L.F."/>
            <person name="De Souza E.M."/>
            <person name="Pedrosa F.O."/>
            <person name="Steffens M.B."/>
            <person name="Faoro H."/>
            <person name="Tadra-Sfeir M.Z."/>
            <person name="Najafzadeh M.J."/>
            <person name="Felipe M.S."/>
            <person name="Teixeira M."/>
            <person name="Sun J."/>
            <person name="Xi L."/>
            <person name="Gomes R."/>
            <person name="De Azevedo C.M."/>
            <person name="Salgado C.G."/>
            <person name="Da Silva M.B."/>
            <person name="Nascimento M.F."/>
            <person name="Queiroz-Telles F."/>
            <person name="Attili D.S."/>
            <person name="Gorbushina A."/>
        </authorList>
    </citation>
    <scope>NUCLEOTIDE SEQUENCE [LARGE SCALE GENOMIC DNA]</scope>
    <source>
        <strain evidence="2 3">CBS 125763</strain>
    </source>
</reference>
<name>A0A178ZRD1_9EURO</name>
<evidence type="ECO:0000313" key="3">
    <source>
        <dbReference type="Proteomes" id="UP000078343"/>
    </source>
</evidence>
<proteinExistence type="predicted"/>
<dbReference type="RefSeq" id="XP_018695756.1">
    <property type="nucleotide sequence ID" value="XM_018836106.1"/>
</dbReference>
<feature type="chain" id="PRO_5008098695" evidence="1">
    <location>
        <begin position="21"/>
        <end position="138"/>
    </location>
</feature>
<evidence type="ECO:0000313" key="2">
    <source>
        <dbReference type="EMBL" id="OAP62389.1"/>
    </source>
</evidence>
<dbReference type="AlphaFoldDB" id="A0A178ZRD1"/>
<sequence>MKILYQILIVLLSAGAFSHARPTADENLASRALAARNNWEAVFGFYSSSTQCQVATQVFTVGTLNECHNLASPAQSWSALEVGSEIVNDYIWVFAGPNCNSGGLSFYRLGYLNAPDDCIFRSGGTLIESFLITNGPFV</sequence>
<accession>A0A178ZRD1</accession>
<dbReference type="EMBL" id="LVYI01000003">
    <property type="protein sequence ID" value="OAP62389.1"/>
    <property type="molecule type" value="Genomic_DNA"/>
</dbReference>
<protein>
    <submittedName>
        <fullName evidence="2">Uncharacterized protein</fullName>
    </submittedName>
</protein>
<feature type="signal peptide" evidence="1">
    <location>
        <begin position="1"/>
        <end position="20"/>
    </location>
</feature>
<dbReference type="OrthoDB" id="10568265at2759"/>
<comment type="caution">
    <text evidence="2">The sequence shown here is derived from an EMBL/GenBank/DDBJ whole genome shotgun (WGS) entry which is preliminary data.</text>
</comment>
<organism evidence="2 3">
    <name type="scientific">Fonsecaea erecta</name>
    <dbReference type="NCBI Taxonomy" id="1367422"/>
    <lineage>
        <taxon>Eukaryota</taxon>
        <taxon>Fungi</taxon>
        <taxon>Dikarya</taxon>
        <taxon>Ascomycota</taxon>
        <taxon>Pezizomycotina</taxon>
        <taxon>Eurotiomycetes</taxon>
        <taxon>Chaetothyriomycetidae</taxon>
        <taxon>Chaetothyriales</taxon>
        <taxon>Herpotrichiellaceae</taxon>
        <taxon>Fonsecaea</taxon>
    </lineage>
</organism>
<keyword evidence="1" id="KW-0732">Signal</keyword>
<dbReference type="GeneID" id="30008761"/>